<dbReference type="GO" id="GO:0016020">
    <property type="term" value="C:membrane"/>
    <property type="evidence" value="ECO:0000318"/>
    <property type="project" value="GO_Central"/>
</dbReference>
<dbReference type="InParanoid" id="E9H8Q8"/>
<feature type="transmembrane region" description="Helical" evidence="7">
    <location>
        <begin position="32"/>
        <end position="55"/>
    </location>
</feature>
<evidence type="ECO:0000256" key="7">
    <source>
        <dbReference type="RuleBase" id="RU910716"/>
    </source>
</evidence>
<feature type="transmembrane region" description="Helical" evidence="7">
    <location>
        <begin position="89"/>
        <end position="112"/>
    </location>
</feature>
<dbReference type="PANTHER" id="PTHR16024">
    <property type="entry name" value="XK-RELATED PROTEIN"/>
    <property type="match status" value="1"/>
</dbReference>
<dbReference type="InterPro" id="IPR018629">
    <property type="entry name" value="XK-rel"/>
</dbReference>
<dbReference type="OrthoDB" id="6356248at2759"/>
<protein>
    <recommendedName>
        <fullName evidence="7">XK-related protein</fullName>
    </recommendedName>
</protein>
<keyword evidence="6 7" id="KW-0472">Membrane</keyword>
<dbReference type="PhylomeDB" id="E9H8Q8"/>
<feature type="transmembrane region" description="Helical" evidence="7">
    <location>
        <begin position="187"/>
        <end position="209"/>
    </location>
</feature>
<dbReference type="EMBL" id="GL732605">
    <property type="protein sequence ID" value="EFX71897.1"/>
    <property type="molecule type" value="Genomic_DNA"/>
</dbReference>
<dbReference type="PANTHER" id="PTHR16024:SF28">
    <property type="entry name" value="XK-RELATED PROTEIN"/>
    <property type="match status" value="1"/>
</dbReference>
<feature type="transmembrane region" description="Helical" evidence="7">
    <location>
        <begin position="132"/>
        <end position="149"/>
    </location>
</feature>
<proteinExistence type="inferred from homology"/>
<gene>
    <name evidence="8" type="ORF">DAPPUDRAFT_59583</name>
</gene>
<organism evidence="8 9">
    <name type="scientific">Daphnia pulex</name>
    <name type="common">Water flea</name>
    <dbReference type="NCBI Taxonomy" id="6669"/>
    <lineage>
        <taxon>Eukaryota</taxon>
        <taxon>Metazoa</taxon>
        <taxon>Ecdysozoa</taxon>
        <taxon>Arthropoda</taxon>
        <taxon>Crustacea</taxon>
        <taxon>Branchiopoda</taxon>
        <taxon>Diplostraca</taxon>
        <taxon>Cladocera</taxon>
        <taxon>Anomopoda</taxon>
        <taxon>Daphniidae</taxon>
        <taxon>Daphnia</taxon>
    </lineage>
</organism>
<dbReference type="InterPro" id="IPR050895">
    <property type="entry name" value="XK-related_scramblase"/>
</dbReference>
<evidence type="ECO:0000256" key="5">
    <source>
        <dbReference type="ARBA" id="ARBA00022989"/>
    </source>
</evidence>
<keyword evidence="4 7" id="KW-0812">Transmembrane</keyword>
<comment type="subcellular location">
    <subcellularLocation>
        <location evidence="1">Cell membrane</location>
        <topology evidence="1">Multi-pass membrane protein</topology>
    </subcellularLocation>
    <subcellularLocation>
        <location evidence="7">Membrane</location>
        <topology evidence="7">Multi-pass membrane protein</topology>
    </subcellularLocation>
</comment>
<dbReference type="AlphaFoldDB" id="E9H8Q8"/>
<dbReference type="Pfam" id="PF09815">
    <property type="entry name" value="XK-related"/>
    <property type="match status" value="1"/>
</dbReference>
<evidence type="ECO:0000256" key="6">
    <source>
        <dbReference type="ARBA" id="ARBA00023136"/>
    </source>
</evidence>
<dbReference type="GO" id="GO:0005886">
    <property type="term" value="C:plasma membrane"/>
    <property type="evidence" value="ECO:0007669"/>
    <property type="project" value="UniProtKB-SubCell"/>
</dbReference>
<evidence type="ECO:0000313" key="9">
    <source>
        <dbReference type="Proteomes" id="UP000000305"/>
    </source>
</evidence>
<dbReference type="OMA" id="RDCRMKY"/>
<name>E9H8Q8_DAPPU</name>
<sequence length="216" mass="24769">SDVCLLRLFESFLESAPQLLLQLYVMHELDSWHPWTGISALGSLFSLAWGIASYARTMRNSREDKARITWIGLALQAAWRTGTMVSRMMALLVCASVIHLWFLLAITIHWVGMTLWTIKQKTDLCSTAWEERIYNAVVGVIYCFCFFNVKEGQSRQRAIVFYTVTVTENAACVAIFLRFSQEHTDRLWFNTVAPTLIVVGFLLGTKFLLLKKIYIN</sequence>
<evidence type="ECO:0000256" key="1">
    <source>
        <dbReference type="ARBA" id="ARBA00004651"/>
    </source>
</evidence>
<evidence type="ECO:0000313" key="8">
    <source>
        <dbReference type="EMBL" id="EFX71897.1"/>
    </source>
</evidence>
<dbReference type="eggNOG" id="KOG4790">
    <property type="taxonomic scope" value="Eukaryota"/>
</dbReference>
<dbReference type="KEGG" id="dpx:DAPPUDRAFT_59583"/>
<evidence type="ECO:0000256" key="3">
    <source>
        <dbReference type="ARBA" id="ARBA00022475"/>
    </source>
</evidence>
<dbReference type="HOGENOM" id="CLU_028534_3_1_1"/>
<feature type="non-terminal residue" evidence="8">
    <location>
        <position position="216"/>
    </location>
</feature>
<keyword evidence="3" id="KW-1003">Cell membrane</keyword>
<evidence type="ECO:0000256" key="4">
    <source>
        <dbReference type="ARBA" id="ARBA00022692"/>
    </source>
</evidence>
<evidence type="ECO:0000256" key="2">
    <source>
        <dbReference type="ARBA" id="ARBA00008789"/>
    </source>
</evidence>
<keyword evidence="9" id="KW-1185">Reference proteome</keyword>
<keyword evidence="5 7" id="KW-1133">Transmembrane helix</keyword>
<feature type="transmembrane region" description="Helical" evidence="7">
    <location>
        <begin position="161"/>
        <end position="181"/>
    </location>
</feature>
<comment type="similarity">
    <text evidence="2 7">Belongs to the XK family.</text>
</comment>
<reference evidence="8 9" key="1">
    <citation type="journal article" date="2011" name="Science">
        <title>The ecoresponsive genome of Daphnia pulex.</title>
        <authorList>
            <person name="Colbourne J.K."/>
            <person name="Pfrender M.E."/>
            <person name="Gilbert D."/>
            <person name="Thomas W.K."/>
            <person name="Tucker A."/>
            <person name="Oakley T.H."/>
            <person name="Tokishita S."/>
            <person name="Aerts A."/>
            <person name="Arnold G.J."/>
            <person name="Basu M.K."/>
            <person name="Bauer D.J."/>
            <person name="Caceres C.E."/>
            <person name="Carmel L."/>
            <person name="Casola C."/>
            <person name="Choi J.H."/>
            <person name="Detter J.C."/>
            <person name="Dong Q."/>
            <person name="Dusheyko S."/>
            <person name="Eads B.D."/>
            <person name="Frohlich T."/>
            <person name="Geiler-Samerotte K.A."/>
            <person name="Gerlach D."/>
            <person name="Hatcher P."/>
            <person name="Jogdeo S."/>
            <person name="Krijgsveld J."/>
            <person name="Kriventseva E.V."/>
            <person name="Kultz D."/>
            <person name="Laforsch C."/>
            <person name="Lindquist E."/>
            <person name="Lopez J."/>
            <person name="Manak J.R."/>
            <person name="Muller J."/>
            <person name="Pangilinan J."/>
            <person name="Patwardhan R.P."/>
            <person name="Pitluck S."/>
            <person name="Pritham E.J."/>
            <person name="Rechtsteiner A."/>
            <person name="Rho M."/>
            <person name="Rogozin I.B."/>
            <person name="Sakarya O."/>
            <person name="Salamov A."/>
            <person name="Schaack S."/>
            <person name="Shapiro H."/>
            <person name="Shiga Y."/>
            <person name="Skalitzky C."/>
            <person name="Smith Z."/>
            <person name="Souvorov A."/>
            <person name="Sung W."/>
            <person name="Tang Z."/>
            <person name="Tsuchiya D."/>
            <person name="Tu H."/>
            <person name="Vos H."/>
            <person name="Wang M."/>
            <person name="Wolf Y.I."/>
            <person name="Yamagata H."/>
            <person name="Yamada T."/>
            <person name="Ye Y."/>
            <person name="Shaw J.R."/>
            <person name="Andrews J."/>
            <person name="Crease T.J."/>
            <person name="Tang H."/>
            <person name="Lucas S.M."/>
            <person name="Robertson H.M."/>
            <person name="Bork P."/>
            <person name="Koonin E.V."/>
            <person name="Zdobnov E.M."/>
            <person name="Grigoriev I.V."/>
            <person name="Lynch M."/>
            <person name="Boore J.L."/>
        </authorList>
    </citation>
    <scope>NUCLEOTIDE SEQUENCE [LARGE SCALE GENOMIC DNA]</scope>
</reference>
<dbReference type="Proteomes" id="UP000000305">
    <property type="component" value="Unassembled WGS sequence"/>
</dbReference>
<accession>E9H8Q8</accession>